<evidence type="ECO:0000313" key="2">
    <source>
        <dbReference type="Proteomes" id="UP000032352"/>
    </source>
</evidence>
<protein>
    <submittedName>
        <fullName evidence="1">Uncharacterized protein</fullName>
    </submittedName>
</protein>
<reference evidence="1 2" key="2">
    <citation type="journal article" date="2022" name="Mar. Drugs">
        <title>Bioassay-Guided Fractionation Leads to the Detection of Cholic Acid Generated by the Rare Thalassomonas sp.</title>
        <authorList>
            <person name="Pheiffer F."/>
            <person name="Schneider Y.K."/>
            <person name="Hansen E.H."/>
            <person name="Andersen J.H."/>
            <person name="Isaksson J."/>
            <person name="Busche T."/>
            <person name="R C."/>
            <person name="Kalinowski J."/>
            <person name="Zyl L.V."/>
            <person name="Trindade M."/>
        </authorList>
    </citation>
    <scope>NUCLEOTIDE SEQUENCE [LARGE SCALE GENOMIC DNA]</scope>
    <source>
        <strain evidence="1 2">XOM25</strain>
    </source>
</reference>
<dbReference type="EMBL" id="CP059733">
    <property type="protein sequence ID" value="WDE04649.1"/>
    <property type="molecule type" value="Genomic_DNA"/>
</dbReference>
<keyword evidence="2" id="KW-1185">Reference proteome</keyword>
<dbReference type="KEGG" id="tvd:SG34_025515"/>
<dbReference type="Proteomes" id="UP000032352">
    <property type="component" value="Chromosome"/>
</dbReference>
<reference evidence="1 2" key="1">
    <citation type="journal article" date="2015" name="Genome Announc.">
        <title>Draft Genome Sequences of Marine Isolates of Thalassomonas viridans and Thalassomonas actiniarum.</title>
        <authorList>
            <person name="Olonade I."/>
            <person name="van Zyl L.J."/>
            <person name="Trindade M."/>
        </authorList>
    </citation>
    <scope>NUCLEOTIDE SEQUENCE [LARGE SCALE GENOMIC DNA]</scope>
    <source>
        <strain evidence="1 2">XOM25</strain>
    </source>
</reference>
<name>A0AAF0C995_9GAMM</name>
<proteinExistence type="predicted"/>
<accession>A0AAF0C995</accession>
<organism evidence="1 2">
    <name type="scientific">Thalassomonas viridans</name>
    <dbReference type="NCBI Taxonomy" id="137584"/>
    <lineage>
        <taxon>Bacteria</taxon>
        <taxon>Pseudomonadati</taxon>
        <taxon>Pseudomonadota</taxon>
        <taxon>Gammaproteobacteria</taxon>
        <taxon>Alteromonadales</taxon>
        <taxon>Colwelliaceae</taxon>
        <taxon>Thalassomonas</taxon>
    </lineage>
</organism>
<dbReference type="RefSeq" id="WP_044838290.1">
    <property type="nucleotide sequence ID" value="NZ_CP059733.1"/>
</dbReference>
<gene>
    <name evidence="1" type="ORF">SG34_025515</name>
</gene>
<sequence length="134" mass="14865">MTYEVPLTAEPVVKAKHNLAVEDMLKSAKKKLLQNGYQIQRFDSEAGIISTSLKNKKLTPAEADCGKIMGLDYLKDNRSKTEMALNIIVTEQDITVKSSIYVEYELGESTQDIALTCVSRGVVENKLLKQLITG</sequence>
<dbReference type="AlphaFoldDB" id="A0AAF0C995"/>
<evidence type="ECO:0000313" key="1">
    <source>
        <dbReference type="EMBL" id="WDE04649.1"/>
    </source>
</evidence>